<dbReference type="InterPro" id="IPR002878">
    <property type="entry name" value="ChsH2_C"/>
</dbReference>
<accession>A0A556AJL5</accession>
<dbReference type="PANTHER" id="PTHR34075">
    <property type="entry name" value="BLR3430 PROTEIN"/>
    <property type="match status" value="1"/>
</dbReference>
<evidence type="ECO:0000313" key="3">
    <source>
        <dbReference type="EMBL" id="TSH93071.1"/>
    </source>
</evidence>
<dbReference type="PANTHER" id="PTHR34075:SF5">
    <property type="entry name" value="BLR3430 PROTEIN"/>
    <property type="match status" value="1"/>
</dbReference>
<evidence type="ECO:0000259" key="1">
    <source>
        <dbReference type="Pfam" id="PF01796"/>
    </source>
</evidence>
<keyword evidence="4" id="KW-1185">Reference proteome</keyword>
<dbReference type="Gene3D" id="6.10.30.10">
    <property type="match status" value="1"/>
</dbReference>
<sequence>MTLDIIELAHARAYPPRVSEFTQPFWQGLAEGRWQTTRCTQCSRFTFPPKPICPHCWSKDMAWEAFATEGELYSWTRVHAPPAVFAGEAPYSLGIIDLDGGLRIAVRLLDPDSGTYAPGMRMRMVALRYQDGPLFAARPA</sequence>
<dbReference type="AlphaFoldDB" id="A0A556AJL5"/>
<dbReference type="InterPro" id="IPR052513">
    <property type="entry name" value="Thioester_dehydratase-like"/>
</dbReference>
<dbReference type="RefSeq" id="WP_143949438.1">
    <property type="nucleotide sequence ID" value="NZ_BAABMB010000001.1"/>
</dbReference>
<evidence type="ECO:0000259" key="2">
    <source>
        <dbReference type="Pfam" id="PF12172"/>
    </source>
</evidence>
<dbReference type="InterPro" id="IPR012340">
    <property type="entry name" value="NA-bd_OB-fold"/>
</dbReference>
<feature type="domain" description="ChsH2 rubredoxin-like zinc ribbon" evidence="2">
    <location>
        <begin position="26"/>
        <end position="61"/>
    </location>
</feature>
<organism evidence="3 4">
    <name type="scientific">Verticiella sediminum</name>
    <dbReference type="NCBI Taxonomy" id="1247510"/>
    <lineage>
        <taxon>Bacteria</taxon>
        <taxon>Pseudomonadati</taxon>
        <taxon>Pseudomonadota</taxon>
        <taxon>Betaproteobacteria</taxon>
        <taxon>Burkholderiales</taxon>
        <taxon>Alcaligenaceae</taxon>
        <taxon>Verticiella</taxon>
    </lineage>
</organism>
<dbReference type="EMBL" id="VLTJ01000029">
    <property type="protein sequence ID" value="TSH93071.1"/>
    <property type="molecule type" value="Genomic_DNA"/>
</dbReference>
<dbReference type="SUPFAM" id="SSF50249">
    <property type="entry name" value="Nucleic acid-binding proteins"/>
    <property type="match status" value="1"/>
</dbReference>
<protein>
    <submittedName>
        <fullName evidence="3">Zn-ribbon domain-containing OB-fold protein</fullName>
    </submittedName>
</protein>
<dbReference type="InterPro" id="IPR022002">
    <property type="entry name" value="ChsH2_Znr"/>
</dbReference>
<gene>
    <name evidence="3" type="ORF">FOZ76_16950</name>
</gene>
<feature type="domain" description="ChsH2 C-terminal OB-fold" evidence="1">
    <location>
        <begin position="63"/>
        <end position="125"/>
    </location>
</feature>
<dbReference type="Proteomes" id="UP000318405">
    <property type="component" value="Unassembled WGS sequence"/>
</dbReference>
<dbReference type="OrthoDB" id="5514845at2"/>
<evidence type="ECO:0000313" key="4">
    <source>
        <dbReference type="Proteomes" id="UP000318405"/>
    </source>
</evidence>
<proteinExistence type="predicted"/>
<dbReference type="Pfam" id="PF01796">
    <property type="entry name" value="OB_ChsH2_C"/>
    <property type="match status" value="1"/>
</dbReference>
<dbReference type="Pfam" id="PF12172">
    <property type="entry name" value="zf-ChsH2"/>
    <property type="match status" value="1"/>
</dbReference>
<comment type="caution">
    <text evidence="3">The sequence shown here is derived from an EMBL/GenBank/DDBJ whole genome shotgun (WGS) entry which is preliminary data.</text>
</comment>
<name>A0A556AJL5_9BURK</name>
<reference evidence="3 4" key="1">
    <citation type="submission" date="2019-07" db="EMBL/GenBank/DDBJ databases">
        <title>Qingshengfaniella alkalisoli gen. nov., sp. nov., isolated from saline soil.</title>
        <authorList>
            <person name="Xu L."/>
            <person name="Huang X.-X."/>
            <person name="Sun J.-Q."/>
        </authorList>
    </citation>
    <scope>NUCLEOTIDE SEQUENCE [LARGE SCALE GENOMIC DNA]</scope>
    <source>
        <strain evidence="3 4">DSM 27279</strain>
    </source>
</reference>